<dbReference type="EMBL" id="JBHSRJ010000009">
    <property type="protein sequence ID" value="MFC6045998.1"/>
    <property type="molecule type" value="Genomic_DNA"/>
</dbReference>
<sequence>MTTHTTHHVTHSPARTDITPVPAARSSRTWAYAGVGAGLAGIGTIVTSSMINGAYDDALRGDVPAQAAKLADQTPQMFAFHTFTLVGAVLLVVFAAGLLRRLRAGVGDVSTVPLVAFAGLVGTAVVSVLGSGLDTEFMMGPQEDGLVDPTNAVLYNHWVGTIPWCWVLAGLAGVAVFVAARAGGAPRWIGRVGLVLGGLTLLLGISPLQYMAGMTGPLWLLVTAIGFSVGDRAFRS</sequence>
<keyword evidence="3" id="KW-1185">Reference proteome</keyword>
<keyword evidence="1" id="KW-0472">Membrane</keyword>
<evidence type="ECO:0000256" key="1">
    <source>
        <dbReference type="SAM" id="Phobius"/>
    </source>
</evidence>
<name>A0ABW1LR83_9ACTN</name>
<keyword evidence="1" id="KW-0812">Transmembrane</keyword>
<feature type="transmembrane region" description="Helical" evidence="1">
    <location>
        <begin position="111"/>
        <end position="133"/>
    </location>
</feature>
<dbReference type="RefSeq" id="WP_379160212.1">
    <property type="nucleotide sequence ID" value="NZ_JBHSRJ010000009.1"/>
</dbReference>
<evidence type="ECO:0008006" key="4">
    <source>
        <dbReference type="Google" id="ProtNLM"/>
    </source>
</evidence>
<feature type="transmembrane region" description="Helical" evidence="1">
    <location>
        <begin position="153"/>
        <end position="180"/>
    </location>
</feature>
<feature type="transmembrane region" description="Helical" evidence="1">
    <location>
        <begin position="78"/>
        <end position="99"/>
    </location>
</feature>
<evidence type="ECO:0000313" key="3">
    <source>
        <dbReference type="Proteomes" id="UP001596135"/>
    </source>
</evidence>
<dbReference type="Proteomes" id="UP001596135">
    <property type="component" value="Unassembled WGS sequence"/>
</dbReference>
<proteinExistence type="predicted"/>
<feature type="transmembrane region" description="Helical" evidence="1">
    <location>
        <begin position="192"/>
        <end position="212"/>
    </location>
</feature>
<gene>
    <name evidence="2" type="ORF">ACFPYL_23140</name>
</gene>
<evidence type="ECO:0000313" key="2">
    <source>
        <dbReference type="EMBL" id="MFC6045998.1"/>
    </source>
</evidence>
<feature type="transmembrane region" description="Helical" evidence="1">
    <location>
        <begin position="30"/>
        <end position="51"/>
    </location>
</feature>
<organism evidence="2 3">
    <name type="scientific">Nocardioides hankookensis</name>
    <dbReference type="NCBI Taxonomy" id="443157"/>
    <lineage>
        <taxon>Bacteria</taxon>
        <taxon>Bacillati</taxon>
        <taxon>Actinomycetota</taxon>
        <taxon>Actinomycetes</taxon>
        <taxon>Propionibacteriales</taxon>
        <taxon>Nocardioidaceae</taxon>
        <taxon>Nocardioides</taxon>
    </lineage>
</organism>
<protein>
    <recommendedName>
        <fullName evidence="4">DUF4386 family protein</fullName>
    </recommendedName>
</protein>
<reference evidence="3" key="1">
    <citation type="journal article" date="2019" name="Int. J. Syst. Evol. Microbiol.">
        <title>The Global Catalogue of Microorganisms (GCM) 10K type strain sequencing project: providing services to taxonomists for standard genome sequencing and annotation.</title>
        <authorList>
            <consortium name="The Broad Institute Genomics Platform"/>
            <consortium name="The Broad Institute Genome Sequencing Center for Infectious Disease"/>
            <person name="Wu L."/>
            <person name="Ma J."/>
        </authorList>
    </citation>
    <scope>NUCLEOTIDE SEQUENCE [LARGE SCALE GENOMIC DNA]</scope>
    <source>
        <strain evidence="3">CCUG 54522</strain>
    </source>
</reference>
<keyword evidence="1" id="KW-1133">Transmembrane helix</keyword>
<accession>A0ABW1LR83</accession>
<comment type="caution">
    <text evidence="2">The sequence shown here is derived from an EMBL/GenBank/DDBJ whole genome shotgun (WGS) entry which is preliminary data.</text>
</comment>